<dbReference type="RefSeq" id="WP_160982521.1">
    <property type="nucleotide sequence ID" value="NZ_WVHK01000153.1"/>
</dbReference>
<evidence type="ECO:0000313" key="1">
    <source>
        <dbReference type="EMBL" id="MXV21946.1"/>
    </source>
</evidence>
<sequence>MLTRSTIRDFSGAATATVHARSYAHAARLAERAGLPIAELEDTGPSAATEAGAQVEVTRYLLTLPETPINLDDDPTPLSHRLHDLDQRGRVLCFAQDGGTIFHLLQLDSATDAQALLHLAQQECSGAHLQGAVTTWP</sequence>
<name>A0A6I4YQB2_9DEIO</name>
<comment type="caution">
    <text evidence="1">The sequence shown here is derived from an EMBL/GenBank/DDBJ whole genome shotgun (WGS) entry which is preliminary data.</text>
</comment>
<evidence type="ECO:0000313" key="2">
    <source>
        <dbReference type="Proteomes" id="UP000430519"/>
    </source>
</evidence>
<protein>
    <submittedName>
        <fullName evidence="1">Uncharacterized protein</fullName>
    </submittedName>
</protein>
<proteinExistence type="predicted"/>
<dbReference type="EMBL" id="WVHK01000153">
    <property type="protein sequence ID" value="MXV21946.1"/>
    <property type="molecule type" value="Genomic_DNA"/>
</dbReference>
<dbReference type="AlphaFoldDB" id="A0A6I4YQB2"/>
<gene>
    <name evidence="1" type="ORF">GLX28_20195</name>
</gene>
<organism evidence="1 2">
    <name type="scientific">Deinococcus xianganensis</name>
    <dbReference type="NCBI Taxonomy" id="1507289"/>
    <lineage>
        <taxon>Bacteria</taxon>
        <taxon>Thermotogati</taxon>
        <taxon>Deinococcota</taxon>
        <taxon>Deinococci</taxon>
        <taxon>Deinococcales</taxon>
        <taxon>Deinococcaceae</taxon>
        <taxon>Deinococcus</taxon>
    </lineage>
</organism>
<keyword evidence="2" id="KW-1185">Reference proteome</keyword>
<reference evidence="1 2" key="1">
    <citation type="submission" date="2019-11" db="EMBL/GenBank/DDBJ databases">
        <title>Genome sequence of Deinococcus xianganensis Y35, AI-2 producing algicidal bacterium, isolated from lake water.</title>
        <authorList>
            <person name="Li Y."/>
        </authorList>
    </citation>
    <scope>NUCLEOTIDE SEQUENCE [LARGE SCALE GENOMIC DNA]</scope>
    <source>
        <strain evidence="1 2">Y35</strain>
    </source>
</reference>
<dbReference type="Proteomes" id="UP000430519">
    <property type="component" value="Unassembled WGS sequence"/>
</dbReference>
<accession>A0A6I4YQB2</accession>